<name>D6U077_KTERA</name>
<protein>
    <submittedName>
        <fullName evidence="1">Uncharacterized protein</fullName>
    </submittedName>
</protein>
<keyword evidence="2" id="KW-1185">Reference proteome</keyword>
<gene>
    <name evidence="1" type="ORF">Krac_3006</name>
</gene>
<reference evidence="1 2" key="1">
    <citation type="journal article" date="2011" name="Stand. Genomic Sci.">
        <title>Non-contiguous finished genome sequence and contextual data of the filamentous soil bacterium Ktedonobacter racemifer type strain (SOSP1-21).</title>
        <authorList>
            <person name="Chang Y.J."/>
            <person name="Land M."/>
            <person name="Hauser L."/>
            <person name="Chertkov O."/>
            <person name="Del Rio T.G."/>
            <person name="Nolan M."/>
            <person name="Copeland A."/>
            <person name="Tice H."/>
            <person name="Cheng J.F."/>
            <person name="Lucas S."/>
            <person name="Han C."/>
            <person name="Goodwin L."/>
            <person name="Pitluck S."/>
            <person name="Ivanova N."/>
            <person name="Ovchinikova G."/>
            <person name="Pati A."/>
            <person name="Chen A."/>
            <person name="Palaniappan K."/>
            <person name="Mavromatis K."/>
            <person name="Liolios K."/>
            <person name="Brettin T."/>
            <person name="Fiebig A."/>
            <person name="Rohde M."/>
            <person name="Abt B."/>
            <person name="Goker M."/>
            <person name="Detter J.C."/>
            <person name="Woyke T."/>
            <person name="Bristow J."/>
            <person name="Eisen J.A."/>
            <person name="Markowitz V."/>
            <person name="Hugenholtz P."/>
            <person name="Kyrpides N.C."/>
            <person name="Klenk H.P."/>
            <person name="Lapidus A."/>
        </authorList>
    </citation>
    <scope>NUCLEOTIDE SEQUENCE [LARGE SCALE GENOMIC DNA]</scope>
    <source>
        <strain evidence="2">DSM 44963</strain>
    </source>
</reference>
<dbReference type="EMBL" id="ADVG01000004">
    <property type="protein sequence ID" value="EFH82217.1"/>
    <property type="molecule type" value="Genomic_DNA"/>
</dbReference>
<sequence length="101" mass="11742">MLTLRNAVCNERWEACWQEICTEQYRQLLLRRKQRVLPHVEQMVSSLMLWLLQFRPPTPKPVAPLPRPVAPAATLPGSSRPSSYHPWKRTLACRSKPIAKK</sequence>
<dbReference type="AlphaFoldDB" id="D6U077"/>
<proteinExistence type="predicted"/>
<dbReference type="STRING" id="485913.Krac_3006"/>
<evidence type="ECO:0000313" key="2">
    <source>
        <dbReference type="Proteomes" id="UP000004508"/>
    </source>
</evidence>
<dbReference type="InParanoid" id="D6U077"/>
<evidence type="ECO:0000313" key="1">
    <source>
        <dbReference type="EMBL" id="EFH82217.1"/>
    </source>
</evidence>
<dbReference type="Proteomes" id="UP000004508">
    <property type="component" value="Unassembled WGS sequence"/>
</dbReference>
<organism evidence="1 2">
    <name type="scientific">Ktedonobacter racemifer DSM 44963</name>
    <dbReference type="NCBI Taxonomy" id="485913"/>
    <lineage>
        <taxon>Bacteria</taxon>
        <taxon>Bacillati</taxon>
        <taxon>Chloroflexota</taxon>
        <taxon>Ktedonobacteria</taxon>
        <taxon>Ktedonobacterales</taxon>
        <taxon>Ktedonobacteraceae</taxon>
        <taxon>Ktedonobacter</taxon>
    </lineage>
</organism>
<accession>D6U077</accession>
<comment type="caution">
    <text evidence="1">The sequence shown here is derived from an EMBL/GenBank/DDBJ whole genome shotgun (WGS) entry which is preliminary data.</text>
</comment>